<accession>A0A2S8FA35</accession>
<protein>
    <recommendedName>
        <fullName evidence="3">Carboxypeptidase regulatory-like domain-containing protein</fullName>
    </recommendedName>
</protein>
<dbReference type="Proteomes" id="UP000239388">
    <property type="component" value="Unassembled WGS sequence"/>
</dbReference>
<evidence type="ECO:0008006" key="3">
    <source>
        <dbReference type="Google" id="ProtNLM"/>
    </source>
</evidence>
<organism evidence="1 2">
    <name type="scientific">Blastopirellula marina</name>
    <dbReference type="NCBI Taxonomy" id="124"/>
    <lineage>
        <taxon>Bacteria</taxon>
        <taxon>Pseudomonadati</taxon>
        <taxon>Planctomycetota</taxon>
        <taxon>Planctomycetia</taxon>
        <taxon>Pirellulales</taxon>
        <taxon>Pirellulaceae</taxon>
        <taxon>Blastopirellula</taxon>
    </lineage>
</organism>
<gene>
    <name evidence="1" type="ORF">C5Y98_22745</name>
</gene>
<sequence length="131" mass="14005">MRIKALLGLTILTLLIGCGSGETKGLVTGQVQLDGTPVEMGQIFFEPLDGDSPVGVGVIDHGSFRIDCIPGSYKVVITGTRKIPGAPPISNIPGEEIEARESIIPKKYNRETTLQQEVVAGKQTIDFSLKK</sequence>
<reference evidence="1 2" key="1">
    <citation type="submission" date="2018-02" db="EMBL/GenBank/DDBJ databases">
        <title>Comparative genomes isolates from brazilian mangrove.</title>
        <authorList>
            <person name="Araujo J.E."/>
            <person name="Taketani R.G."/>
            <person name="Silva M.C.P."/>
            <person name="Loureco M.V."/>
            <person name="Andreote F.D."/>
        </authorList>
    </citation>
    <scope>NUCLEOTIDE SEQUENCE [LARGE SCALE GENOMIC DNA]</scope>
    <source>
        <strain evidence="1 2">NAP PRIS-MGV</strain>
    </source>
</reference>
<dbReference type="RefSeq" id="WP_105357718.1">
    <property type="nucleotide sequence ID" value="NZ_PUIB01000023.1"/>
</dbReference>
<evidence type="ECO:0000313" key="1">
    <source>
        <dbReference type="EMBL" id="PQO29028.1"/>
    </source>
</evidence>
<dbReference type="PROSITE" id="PS51257">
    <property type="entry name" value="PROKAR_LIPOPROTEIN"/>
    <property type="match status" value="1"/>
</dbReference>
<proteinExistence type="predicted"/>
<dbReference type="OrthoDB" id="287681at2"/>
<dbReference type="AlphaFoldDB" id="A0A2S8FA35"/>
<evidence type="ECO:0000313" key="2">
    <source>
        <dbReference type="Proteomes" id="UP000239388"/>
    </source>
</evidence>
<dbReference type="EMBL" id="PUIB01000023">
    <property type="protein sequence ID" value="PQO29028.1"/>
    <property type="molecule type" value="Genomic_DNA"/>
</dbReference>
<name>A0A2S8FA35_9BACT</name>
<comment type="caution">
    <text evidence="1">The sequence shown here is derived from an EMBL/GenBank/DDBJ whole genome shotgun (WGS) entry which is preliminary data.</text>
</comment>